<keyword evidence="1" id="KW-0732">Signal</keyword>
<dbReference type="EMBL" id="ML996157">
    <property type="protein sequence ID" value="KAF2733710.1"/>
    <property type="molecule type" value="Genomic_DNA"/>
</dbReference>
<organism evidence="2 3">
    <name type="scientific">Polyplosphaeria fusca</name>
    <dbReference type="NCBI Taxonomy" id="682080"/>
    <lineage>
        <taxon>Eukaryota</taxon>
        <taxon>Fungi</taxon>
        <taxon>Dikarya</taxon>
        <taxon>Ascomycota</taxon>
        <taxon>Pezizomycotina</taxon>
        <taxon>Dothideomycetes</taxon>
        <taxon>Pleosporomycetidae</taxon>
        <taxon>Pleosporales</taxon>
        <taxon>Tetraplosphaeriaceae</taxon>
        <taxon>Polyplosphaeria</taxon>
    </lineage>
</organism>
<protein>
    <submittedName>
        <fullName evidence="2">Uncharacterized protein</fullName>
    </submittedName>
</protein>
<comment type="caution">
    <text evidence="2">The sequence shown here is derived from an EMBL/GenBank/DDBJ whole genome shotgun (WGS) entry which is preliminary data.</text>
</comment>
<name>A0A9P4V2V6_9PLEO</name>
<dbReference type="OrthoDB" id="3798003at2759"/>
<proteinExistence type="predicted"/>
<evidence type="ECO:0000256" key="1">
    <source>
        <dbReference type="SAM" id="SignalP"/>
    </source>
</evidence>
<dbReference type="Proteomes" id="UP000799444">
    <property type="component" value="Unassembled WGS sequence"/>
</dbReference>
<evidence type="ECO:0000313" key="2">
    <source>
        <dbReference type="EMBL" id="KAF2733710.1"/>
    </source>
</evidence>
<gene>
    <name evidence="2" type="ORF">EJ04DRAFT_564840</name>
</gene>
<feature type="chain" id="PRO_5040188197" evidence="1">
    <location>
        <begin position="21"/>
        <end position="620"/>
    </location>
</feature>
<reference evidence="2" key="1">
    <citation type="journal article" date="2020" name="Stud. Mycol.">
        <title>101 Dothideomycetes genomes: a test case for predicting lifestyles and emergence of pathogens.</title>
        <authorList>
            <person name="Haridas S."/>
            <person name="Albert R."/>
            <person name="Binder M."/>
            <person name="Bloem J."/>
            <person name="Labutti K."/>
            <person name="Salamov A."/>
            <person name="Andreopoulos B."/>
            <person name="Baker S."/>
            <person name="Barry K."/>
            <person name="Bills G."/>
            <person name="Bluhm B."/>
            <person name="Cannon C."/>
            <person name="Castanera R."/>
            <person name="Culley D."/>
            <person name="Daum C."/>
            <person name="Ezra D."/>
            <person name="Gonzalez J."/>
            <person name="Henrissat B."/>
            <person name="Kuo A."/>
            <person name="Liang C."/>
            <person name="Lipzen A."/>
            <person name="Lutzoni F."/>
            <person name="Magnuson J."/>
            <person name="Mondo S."/>
            <person name="Nolan M."/>
            <person name="Ohm R."/>
            <person name="Pangilinan J."/>
            <person name="Park H.-J."/>
            <person name="Ramirez L."/>
            <person name="Alfaro M."/>
            <person name="Sun H."/>
            <person name="Tritt A."/>
            <person name="Yoshinaga Y."/>
            <person name="Zwiers L.-H."/>
            <person name="Turgeon B."/>
            <person name="Goodwin S."/>
            <person name="Spatafora J."/>
            <person name="Crous P."/>
            <person name="Grigoriev I."/>
        </authorList>
    </citation>
    <scope>NUCLEOTIDE SEQUENCE</scope>
    <source>
        <strain evidence="2">CBS 125425</strain>
    </source>
</reference>
<accession>A0A9P4V2V6</accession>
<feature type="signal peptide" evidence="1">
    <location>
        <begin position="1"/>
        <end position="20"/>
    </location>
</feature>
<sequence length="620" mass="66448">MQRSLAALLLVADPLWHVAASTLTARAIEPTATGQIGVNPPEEFGDPSEYVAHIGVDTQYLTEDGTTTKWIGVNDEYLTMISTTVTVEDRPVISTIPVEISASTATASATGVDPGDVTVLLSDKFRAALEQEIKDAAISCGAVAKARKRQSETFTTCMIQAGQTSVEAEGSAFDLVAPGTWESFEIKTSDNLAPEIIDLLSWVGDRVAKNKLRIFMGGAVAMGVGAGIAVSGEDTKPMPPKVKFPGGALGGANAIQTPPAPGTPTTTGCTPSDTVNADSPVCDSKKDDCQGRNRKCTQGKYKDCPCSDWTYPVHEDTYDYEFGDEQQKLLAEYLKDLPDDVPPSCFRNTNGDLFDGKPAAEPSAWCVCTSGTSSGIYSTVTSTESPCALKSMPTKTISITKAPKVTGPVTSCKWTTMTYESTTVDPFCTCNDNRMHGVPVETTTVEDGKTKTICVAPDSEPTRPVISTLPSPENPACFGVVESSGYASKKFLKDDEDVEAFVKQTCEVDIGTTFMGTVRNVKEIDTTDGKGNLTLLVNDDHPHADRPCGDSTRPAEEIKDVSKEKCIEYLMSSITKCSERDEGSDSDADYGRGGFVQEECFTWSVRIFSDLPLQDPPDGW</sequence>
<evidence type="ECO:0000313" key="3">
    <source>
        <dbReference type="Proteomes" id="UP000799444"/>
    </source>
</evidence>
<dbReference type="AlphaFoldDB" id="A0A9P4V2V6"/>
<keyword evidence="3" id="KW-1185">Reference proteome</keyword>